<sequence>MDMDRLICEVFQRKALWDQGDPKHHNRFVLDFQWDEVAAEMNTTRDVVRKKWKSLRDNFRKELQKESYPPFGNGGSEPTWKSSWRYFESLRFLQDQFTAKSSAESFLELKTESVVPFELEMTDNVENSQDFTPQDSSRAPMSDHSSVTFGTRKRQLPVDEIEQSMLRLERRLDFLETNQKQSQKGDDDEAFFTSLLPYVRPLAPADKLLLRIKMQQLIYDFVKSASPSHQPSPLKSQPD</sequence>
<feature type="region of interest" description="Disordered" evidence="2">
    <location>
        <begin position="127"/>
        <end position="150"/>
    </location>
</feature>
<dbReference type="Pfam" id="PF10545">
    <property type="entry name" value="MADF_DNA_bdg"/>
    <property type="match status" value="1"/>
</dbReference>
<dbReference type="InterPro" id="IPR004210">
    <property type="entry name" value="BESS_motif"/>
</dbReference>
<accession>A0ABN7APH6</accession>
<keyword evidence="1" id="KW-0539">Nucleus</keyword>
<dbReference type="Pfam" id="PF02944">
    <property type="entry name" value="BESS"/>
    <property type="match status" value="1"/>
</dbReference>
<dbReference type="InterPro" id="IPR039353">
    <property type="entry name" value="TF_Adf1"/>
</dbReference>
<dbReference type="PANTHER" id="PTHR12243">
    <property type="entry name" value="MADF DOMAIN TRANSCRIPTION FACTOR"/>
    <property type="match status" value="1"/>
</dbReference>
<name>A0ABN7APH6_9HEMI</name>
<dbReference type="SMART" id="SM00595">
    <property type="entry name" value="MADF"/>
    <property type="match status" value="1"/>
</dbReference>
<keyword evidence="6" id="KW-1185">Reference proteome</keyword>
<reference evidence="5 6" key="1">
    <citation type="submission" date="2023-09" db="EMBL/GenBank/DDBJ databases">
        <title>Nesidiocoris tenuis whole genome shotgun sequence.</title>
        <authorList>
            <person name="Shibata T."/>
            <person name="Shimoda M."/>
            <person name="Kobayashi T."/>
            <person name="Uehara T."/>
        </authorList>
    </citation>
    <scope>NUCLEOTIDE SEQUENCE [LARGE SCALE GENOMIC DNA]</scope>
    <source>
        <strain evidence="5 6">Japan</strain>
    </source>
</reference>
<evidence type="ECO:0000259" key="4">
    <source>
        <dbReference type="PROSITE" id="PS51031"/>
    </source>
</evidence>
<proteinExistence type="predicted"/>
<dbReference type="PROSITE" id="PS51031">
    <property type="entry name" value="BESS"/>
    <property type="match status" value="1"/>
</dbReference>
<dbReference type="InterPro" id="IPR006578">
    <property type="entry name" value="MADF-dom"/>
</dbReference>
<comment type="subcellular location">
    <subcellularLocation>
        <location evidence="1">Nucleus</location>
    </subcellularLocation>
</comment>
<evidence type="ECO:0000313" key="6">
    <source>
        <dbReference type="Proteomes" id="UP001307889"/>
    </source>
</evidence>
<evidence type="ECO:0000313" key="5">
    <source>
        <dbReference type="EMBL" id="BES93878.1"/>
    </source>
</evidence>
<feature type="compositionally biased region" description="Polar residues" evidence="2">
    <location>
        <begin position="127"/>
        <end position="149"/>
    </location>
</feature>
<gene>
    <name evidence="5" type="ORF">NTJ_06687</name>
</gene>
<protein>
    <submittedName>
        <fullName evidence="5">Alcohol dehydrogenase transcription factor Myb/SANT-like</fullName>
    </submittedName>
</protein>
<dbReference type="PANTHER" id="PTHR12243:SF67">
    <property type="entry name" value="COREPRESSOR OF PANGOLIN, ISOFORM A-RELATED"/>
    <property type="match status" value="1"/>
</dbReference>
<evidence type="ECO:0000256" key="1">
    <source>
        <dbReference type="PROSITE-ProRule" id="PRU00371"/>
    </source>
</evidence>
<feature type="domain" description="MADF" evidence="3">
    <location>
        <begin position="5"/>
        <end position="98"/>
    </location>
</feature>
<dbReference type="Proteomes" id="UP001307889">
    <property type="component" value="Chromosome 4"/>
</dbReference>
<feature type="domain" description="BESS" evidence="4">
    <location>
        <begin position="185"/>
        <end position="224"/>
    </location>
</feature>
<dbReference type="EMBL" id="AP028912">
    <property type="protein sequence ID" value="BES93878.1"/>
    <property type="molecule type" value="Genomic_DNA"/>
</dbReference>
<organism evidence="5 6">
    <name type="scientific">Nesidiocoris tenuis</name>
    <dbReference type="NCBI Taxonomy" id="355587"/>
    <lineage>
        <taxon>Eukaryota</taxon>
        <taxon>Metazoa</taxon>
        <taxon>Ecdysozoa</taxon>
        <taxon>Arthropoda</taxon>
        <taxon>Hexapoda</taxon>
        <taxon>Insecta</taxon>
        <taxon>Pterygota</taxon>
        <taxon>Neoptera</taxon>
        <taxon>Paraneoptera</taxon>
        <taxon>Hemiptera</taxon>
        <taxon>Heteroptera</taxon>
        <taxon>Panheteroptera</taxon>
        <taxon>Cimicomorpha</taxon>
        <taxon>Miridae</taxon>
        <taxon>Dicyphina</taxon>
        <taxon>Nesidiocoris</taxon>
    </lineage>
</organism>
<evidence type="ECO:0000256" key="2">
    <source>
        <dbReference type="SAM" id="MobiDB-lite"/>
    </source>
</evidence>
<dbReference type="PROSITE" id="PS51029">
    <property type="entry name" value="MADF"/>
    <property type="match status" value="1"/>
</dbReference>
<evidence type="ECO:0000259" key="3">
    <source>
        <dbReference type="PROSITE" id="PS51029"/>
    </source>
</evidence>